<comment type="caution">
    <text evidence="1">The sequence shown here is derived from an EMBL/GenBank/DDBJ whole genome shotgun (WGS) entry which is preliminary data.</text>
</comment>
<dbReference type="AlphaFoldDB" id="A0A916N335"/>
<organism evidence="1 2">
    <name type="scientific">Georgfuchsia toluolica</name>
    <dbReference type="NCBI Taxonomy" id="424218"/>
    <lineage>
        <taxon>Bacteria</taxon>
        <taxon>Pseudomonadati</taxon>
        <taxon>Pseudomonadota</taxon>
        <taxon>Betaproteobacteria</taxon>
        <taxon>Nitrosomonadales</taxon>
        <taxon>Sterolibacteriaceae</taxon>
        <taxon>Georgfuchsia</taxon>
    </lineage>
</organism>
<reference evidence="1" key="1">
    <citation type="submission" date="2021-04" db="EMBL/GenBank/DDBJ databases">
        <authorList>
            <person name="Hornung B."/>
        </authorList>
    </citation>
    <scope>NUCLEOTIDE SEQUENCE</scope>
    <source>
        <strain evidence="1">G5G6</strain>
    </source>
</reference>
<accession>A0A916N335</accession>
<sequence>MVMKMRERQIEAPHPIPPRGGVTDLLAALDSHNARRFYFFTLEPNFALLKAGQTWRLPRLFFSPTLHLPQASCDPCSKQLCRSW</sequence>
<protein>
    <submittedName>
        <fullName evidence="1">Uncharacterized protein</fullName>
    </submittedName>
</protein>
<evidence type="ECO:0000313" key="2">
    <source>
        <dbReference type="Proteomes" id="UP000742786"/>
    </source>
</evidence>
<name>A0A916N335_9PROT</name>
<gene>
    <name evidence="1" type="ORF">GTOL_12442</name>
</gene>
<dbReference type="Proteomes" id="UP000742786">
    <property type="component" value="Unassembled WGS sequence"/>
</dbReference>
<evidence type="ECO:0000313" key="1">
    <source>
        <dbReference type="EMBL" id="CAG4884559.1"/>
    </source>
</evidence>
<dbReference type="EMBL" id="CAJQUM010000001">
    <property type="protein sequence ID" value="CAG4884559.1"/>
    <property type="molecule type" value="Genomic_DNA"/>
</dbReference>
<proteinExistence type="predicted"/>
<keyword evidence="2" id="KW-1185">Reference proteome</keyword>